<gene>
    <name evidence="3" type="ORF">KFL_000660120</name>
</gene>
<dbReference type="PANTHER" id="PTHR30411:SF4">
    <property type="entry name" value="YBAK_AMINOACYL-TRNA SYNTHETASE-ASSOCIATED DOMAIN-CONTAINING PROTEIN"/>
    <property type="match status" value="1"/>
</dbReference>
<keyword evidence="4" id="KW-1185">Reference proteome</keyword>
<feature type="compositionally biased region" description="Polar residues" evidence="1">
    <location>
        <begin position="61"/>
        <end position="74"/>
    </location>
</feature>
<evidence type="ECO:0000256" key="1">
    <source>
        <dbReference type="SAM" id="MobiDB-lite"/>
    </source>
</evidence>
<dbReference type="InterPro" id="IPR036754">
    <property type="entry name" value="YbaK/aa-tRNA-synt-asso_dom_sf"/>
</dbReference>
<dbReference type="CDD" id="cd04332">
    <property type="entry name" value="YbaK_like"/>
    <property type="match status" value="1"/>
</dbReference>
<feature type="region of interest" description="Disordered" evidence="1">
    <location>
        <begin position="1"/>
        <end position="114"/>
    </location>
</feature>
<dbReference type="EMBL" id="DF237015">
    <property type="protein sequence ID" value="GAQ80918.1"/>
    <property type="molecule type" value="Genomic_DNA"/>
</dbReference>
<feature type="compositionally biased region" description="Basic and acidic residues" evidence="1">
    <location>
        <begin position="14"/>
        <end position="33"/>
    </location>
</feature>
<evidence type="ECO:0000259" key="2">
    <source>
        <dbReference type="Pfam" id="PF04073"/>
    </source>
</evidence>
<dbReference type="SUPFAM" id="SSF55826">
    <property type="entry name" value="YbaK/ProRS associated domain"/>
    <property type="match status" value="1"/>
</dbReference>
<dbReference type="Gene3D" id="3.90.960.10">
    <property type="entry name" value="YbaK/aminoacyl-tRNA synthetase-associated domain"/>
    <property type="match status" value="1"/>
</dbReference>
<sequence length="295" mass="32231">MRENAAKGTQDAEAASRQKSPPDLRDSVGRHVDLAAVSTIERPDHAGTSQDEAQTKRDISEQFTRSETGANGLQSEAPKIALPVDKGSESNGAAAKPDGLSAHTNAEEGETSCTTRQRLEKICRSLGCQTVRFKAVPEDYYERSLEERRDLLGAPSVDHLCKSIVMTNTQAPADVVNCSNPRNSKYYVVVVQYVAKLNTEKLKNFVYGLNEGKLPKKRINMRLAPSEVSDELTGYTHNSVTPFGMRTDIPVILSDAITTLSPPFFWLGAGEVDLKLGLEVSEFVDAIKPFIADCT</sequence>
<accession>A0A1Y1HYI0</accession>
<evidence type="ECO:0000313" key="3">
    <source>
        <dbReference type="EMBL" id="GAQ80918.1"/>
    </source>
</evidence>
<proteinExistence type="predicted"/>
<dbReference type="InterPro" id="IPR007214">
    <property type="entry name" value="YbaK/aa-tRNA-synth-assoc-dom"/>
</dbReference>
<dbReference type="PANTHER" id="PTHR30411">
    <property type="entry name" value="CYTOPLASMIC PROTEIN"/>
    <property type="match status" value="1"/>
</dbReference>
<reference evidence="3 4" key="1">
    <citation type="journal article" date="2014" name="Nat. Commun.">
        <title>Klebsormidium flaccidum genome reveals primary factors for plant terrestrial adaptation.</title>
        <authorList>
            <person name="Hori K."/>
            <person name="Maruyama F."/>
            <person name="Fujisawa T."/>
            <person name="Togashi T."/>
            <person name="Yamamoto N."/>
            <person name="Seo M."/>
            <person name="Sato S."/>
            <person name="Yamada T."/>
            <person name="Mori H."/>
            <person name="Tajima N."/>
            <person name="Moriyama T."/>
            <person name="Ikeuchi M."/>
            <person name="Watanabe M."/>
            <person name="Wada H."/>
            <person name="Kobayashi K."/>
            <person name="Saito M."/>
            <person name="Masuda T."/>
            <person name="Sasaki-Sekimoto Y."/>
            <person name="Mashiguchi K."/>
            <person name="Awai K."/>
            <person name="Shimojima M."/>
            <person name="Masuda S."/>
            <person name="Iwai M."/>
            <person name="Nobusawa T."/>
            <person name="Narise T."/>
            <person name="Kondo S."/>
            <person name="Saito H."/>
            <person name="Sato R."/>
            <person name="Murakawa M."/>
            <person name="Ihara Y."/>
            <person name="Oshima-Yamada Y."/>
            <person name="Ohtaka K."/>
            <person name="Satoh M."/>
            <person name="Sonobe K."/>
            <person name="Ishii M."/>
            <person name="Ohtani R."/>
            <person name="Kanamori-Sato M."/>
            <person name="Honoki R."/>
            <person name="Miyazaki D."/>
            <person name="Mochizuki H."/>
            <person name="Umetsu J."/>
            <person name="Higashi K."/>
            <person name="Shibata D."/>
            <person name="Kamiya Y."/>
            <person name="Sato N."/>
            <person name="Nakamura Y."/>
            <person name="Tabata S."/>
            <person name="Ida S."/>
            <person name="Kurokawa K."/>
            <person name="Ohta H."/>
        </authorList>
    </citation>
    <scope>NUCLEOTIDE SEQUENCE [LARGE SCALE GENOMIC DNA]</scope>
    <source>
        <strain evidence="3 4">NIES-2285</strain>
    </source>
</reference>
<dbReference type="GO" id="GO:0002161">
    <property type="term" value="F:aminoacyl-tRNA deacylase activity"/>
    <property type="evidence" value="ECO:0000318"/>
    <property type="project" value="GO_Central"/>
</dbReference>
<feature type="domain" description="YbaK/aminoacyl-tRNA synthetase-associated" evidence="2">
    <location>
        <begin position="160"/>
        <end position="284"/>
    </location>
</feature>
<evidence type="ECO:0000313" key="4">
    <source>
        <dbReference type="Proteomes" id="UP000054558"/>
    </source>
</evidence>
<dbReference type="OrthoDB" id="1058301at2759"/>
<name>A0A1Y1HYI0_KLENI</name>
<organism evidence="3 4">
    <name type="scientific">Klebsormidium nitens</name>
    <name type="common">Green alga</name>
    <name type="synonym">Ulothrix nitens</name>
    <dbReference type="NCBI Taxonomy" id="105231"/>
    <lineage>
        <taxon>Eukaryota</taxon>
        <taxon>Viridiplantae</taxon>
        <taxon>Streptophyta</taxon>
        <taxon>Klebsormidiophyceae</taxon>
        <taxon>Klebsormidiales</taxon>
        <taxon>Klebsormidiaceae</taxon>
        <taxon>Klebsormidium</taxon>
    </lineage>
</organism>
<protein>
    <recommendedName>
        <fullName evidence="2">YbaK/aminoacyl-tRNA synthetase-associated domain-containing protein</fullName>
    </recommendedName>
</protein>
<dbReference type="Proteomes" id="UP000054558">
    <property type="component" value="Unassembled WGS sequence"/>
</dbReference>
<dbReference type="OMA" id="MENTHCT"/>
<dbReference type="STRING" id="105231.A0A1Y1HYI0"/>
<dbReference type="GO" id="GO:0106074">
    <property type="term" value="P:aminoacyl-tRNA metabolism involved in translational fidelity"/>
    <property type="evidence" value="ECO:0000318"/>
    <property type="project" value="GO_Central"/>
</dbReference>
<dbReference type="Pfam" id="PF04073">
    <property type="entry name" value="tRNA_edit"/>
    <property type="match status" value="1"/>
</dbReference>
<dbReference type="AlphaFoldDB" id="A0A1Y1HYI0"/>